<dbReference type="InterPro" id="IPR050763">
    <property type="entry name" value="ABC_transporter_ATP-binding"/>
</dbReference>
<dbReference type="InterPro" id="IPR017871">
    <property type="entry name" value="ABC_transporter-like_CS"/>
</dbReference>
<dbReference type="GO" id="GO:0005886">
    <property type="term" value="C:plasma membrane"/>
    <property type="evidence" value="ECO:0007669"/>
    <property type="project" value="UniProtKB-SubCell"/>
</dbReference>
<protein>
    <submittedName>
        <fullName evidence="11">ATP-binding cassette domain-containing protein</fullName>
    </submittedName>
</protein>
<dbReference type="InterPro" id="IPR005894">
    <property type="entry name" value="DrrA"/>
</dbReference>
<comment type="subcellular location">
    <subcellularLocation>
        <location evidence="1">Cell membrane</location>
        <topology evidence="1">Peripheral membrane protein</topology>
        <orientation evidence="1">Cytoplasmic side</orientation>
    </subcellularLocation>
</comment>
<keyword evidence="3" id="KW-1003">Cell membrane</keyword>
<keyword evidence="4" id="KW-0547">Nucleotide-binding</keyword>
<dbReference type="GO" id="GO:0005524">
    <property type="term" value="F:ATP binding"/>
    <property type="evidence" value="ECO:0007669"/>
    <property type="project" value="UniProtKB-KW"/>
</dbReference>
<evidence type="ECO:0000256" key="3">
    <source>
        <dbReference type="ARBA" id="ARBA00022475"/>
    </source>
</evidence>
<evidence type="ECO:0000256" key="2">
    <source>
        <dbReference type="ARBA" id="ARBA00022448"/>
    </source>
</evidence>
<evidence type="ECO:0000259" key="10">
    <source>
        <dbReference type="PROSITE" id="PS50893"/>
    </source>
</evidence>
<dbReference type="Proteomes" id="UP000663791">
    <property type="component" value="Unassembled WGS sequence"/>
</dbReference>
<sequence>MSPATPAIDVRGLVKSYGAHRALDGIDLQVPAGGVFAVLGPNGAGKTTLVRVLSTLQRADAGTVRVLGHDVGTEPAAVRARIAVTGQHASVDEALTGWENLTLFARLLGLSRAAARRRSTELLEEFSLTDAARRPVRTYSGGMRRRLDIAASLIADPPLVFLDEPTTGLDPRTREEMWATVRTLVDRGTTVLLTTQYLEEADRLASRVCVVDRGRIVADDTPAGLKRSLGGLTLELTLADAADAPRMHTLLLNLGATDVEAAPGGLRLSAGLVELAQLRTVHAAAEAAGIEIDELGARRPTLDEVFFSLTGPSGTLREVPA</sequence>
<dbReference type="SMART" id="SM00382">
    <property type="entry name" value="AAA"/>
    <property type="match status" value="1"/>
</dbReference>
<dbReference type="PROSITE" id="PS00211">
    <property type="entry name" value="ABC_TRANSPORTER_1"/>
    <property type="match status" value="1"/>
</dbReference>
<comment type="caution">
    <text evidence="11">The sequence shown here is derived from an EMBL/GenBank/DDBJ whole genome shotgun (WGS) entry which is preliminary data.</text>
</comment>
<evidence type="ECO:0000256" key="5">
    <source>
        <dbReference type="ARBA" id="ARBA00022840"/>
    </source>
</evidence>
<dbReference type="GO" id="GO:0016887">
    <property type="term" value="F:ATP hydrolysis activity"/>
    <property type="evidence" value="ECO:0007669"/>
    <property type="project" value="InterPro"/>
</dbReference>
<evidence type="ECO:0000256" key="4">
    <source>
        <dbReference type="ARBA" id="ARBA00022741"/>
    </source>
</evidence>
<dbReference type="InterPro" id="IPR003439">
    <property type="entry name" value="ABC_transporter-like_ATP-bd"/>
</dbReference>
<evidence type="ECO:0000256" key="1">
    <source>
        <dbReference type="ARBA" id="ARBA00004413"/>
    </source>
</evidence>
<dbReference type="PANTHER" id="PTHR42711">
    <property type="entry name" value="ABC TRANSPORTER ATP-BINDING PROTEIN"/>
    <property type="match status" value="1"/>
</dbReference>
<dbReference type="RefSeq" id="WP_205292243.1">
    <property type="nucleotide sequence ID" value="NZ_CP074406.1"/>
</dbReference>
<name>A0A939BWE0_9ACTN</name>
<dbReference type="EMBL" id="JAERTX010000012">
    <property type="protein sequence ID" value="MBM9460931.1"/>
    <property type="molecule type" value="Genomic_DNA"/>
</dbReference>
<dbReference type="PANTHER" id="PTHR42711:SF19">
    <property type="entry name" value="DOXORUBICIN RESISTANCE ATP-BINDING PROTEIN DRRA"/>
    <property type="match status" value="1"/>
</dbReference>
<dbReference type="GO" id="GO:1900753">
    <property type="term" value="P:doxorubicin transport"/>
    <property type="evidence" value="ECO:0007669"/>
    <property type="project" value="InterPro"/>
</dbReference>
<dbReference type="GO" id="GO:0046677">
    <property type="term" value="P:response to antibiotic"/>
    <property type="evidence" value="ECO:0007669"/>
    <property type="project" value="UniProtKB-KW"/>
</dbReference>
<keyword evidence="6" id="KW-1278">Translocase</keyword>
<evidence type="ECO:0000256" key="7">
    <source>
        <dbReference type="ARBA" id="ARBA00023136"/>
    </source>
</evidence>
<dbReference type="AlphaFoldDB" id="A0A939BWE0"/>
<keyword evidence="8" id="KW-0046">Antibiotic resistance</keyword>
<dbReference type="SUPFAM" id="SSF52540">
    <property type="entry name" value="P-loop containing nucleoside triphosphate hydrolases"/>
    <property type="match status" value="1"/>
</dbReference>
<keyword evidence="5 11" id="KW-0067">ATP-binding</keyword>
<dbReference type="NCBIfam" id="TIGR01188">
    <property type="entry name" value="drrA"/>
    <property type="match status" value="1"/>
</dbReference>
<dbReference type="FunFam" id="3.40.50.300:FF:000589">
    <property type="entry name" value="ABC transporter, ATP-binding subunit"/>
    <property type="match status" value="1"/>
</dbReference>
<feature type="domain" description="ABC transporter" evidence="10">
    <location>
        <begin position="8"/>
        <end position="238"/>
    </location>
</feature>
<dbReference type="InterPro" id="IPR003593">
    <property type="entry name" value="AAA+_ATPase"/>
</dbReference>
<evidence type="ECO:0000256" key="8">
    <source>
        <dbReference type="ARBA" id="ARBA00023251"/>
    </source>
</evidence>
<dbReference type="PROSITE" id="PS50893">
    <property type="entry name" value="ABC_TRANSPORTER_2"/>
    <property type="match status" value="1"/>
</dbReference>
<dbReference type="GO" id="GO:0043215">
    <property type="term" value="P:daunorubicin transport"/>
    <property type="evidence" value="ECO:0007669"/>
    <property type="project" value="InterPro"/>
</dbReference>
<keyword evidence="2" id="KW-0813">Transport</keyword>
<keyword evidence="12" id="KW-1185">Reference proteome</keyword>
<organism evidence="11 12">
    <name type="scientific">Nocardioides faecalis</name>
    <dbReference type="NCBI Taxonomy" id="2803858"/>
    <lineage>
        <taxon>Bacteria</taxon>
        <taxon>Bacillati</taxon>
        <taxon>Actinomycetota</taxon>
        <taxon>Actinomycetes</taxon>
        <taxon>Propionibacteriales</taxon>
        <taxon>Nocardioidaceae</taxon>
        <taxon>Nocardioides</taxon>
    </lineage>
</organism>
<keyword evidence="7" id="KW-0472">Membrane</keyword>
<reference evidence="11" key="1">
    <citation type="submission" date="2021-01" db="EMBL/GenBank/DDBJ databases">
        <title>Novel species in genus Nocardioides.</title>
        <authorList>
            <person name="Zhang G."/>
        </authorList>
    </citation>
    <scope>NUCLEOTIDE SEQUENCE</scope>
    <source>
        <strain evidence="11">Zg-536</strain>
    </source>
</reference>
<evidence type="ECO:0000256" key="9">
    <source>
        <dbReference type="ARBA" id="ARBA00049985"/>
    </source>
</evidence>
<gene>
    <name evidence="11" type="ORF">JK386_13585</name>
</gene>
<evidence type="ECO:0000313" key="11">
    <source>
        <dbReference type="EMBL" id="MBM9460931.1"/>
    </source>
</evidence>
<accession>A0A939BWE0</accession>
<dbReference type="Gene3D" id="3.40.50.300">
    <property type="entry name" value="P-loop containing nucleotide triphosphate hydrolases"/>
    <property type="match status" value="1"/>
</dbReference>
<dbReference type="Pfam" id="PF00005">
    <property type="entry name" value="ABC_tran"/>
    <property type="match status" value="1"/>
</dbReference>
<proteinExistence type="inferred from homology"/>
<evidence type="ECO:0000256" key="6">
    <source>
        <dbReference type="ARBA" id="ARBA00022967"/>
    </source>
</evidence>
<dbReference type="InterPro" id="IPR027417">
    <property type="entry name" value="P-loop_NTPase"/>
</dbReference>
<comment type="similarity">
    <text evidence="9">Belongs to the ABC transporter superfamily. Drug exporter-1 (DrugE1) (TC 3.A.1.105) family.</text>
</comment>
<evidence type="ECO:0000313" key="12">
    <source>
        <dbReference type="Proteomes" id="UP000663791"/>
    </source>
</evidence>